<dbReference type="Pfam" id="PF00067">
    <property type="entry name" value="p450"/>
    <property type="match status" value="1"/>
</dbReference>
<keyword evidence="5" id="KW-0560">Oxidoreductase</keyword>
<dbReference type="STRING" id="39966.A0A369K5C2"/>
<evidence type="ECO:0000256" key="3">
    <source>
        <dbReference type="ARBA" id="ARBA00010617"/>
    </source>
</evidence>
<feature type="transmembrane region" description="Helical" evidence="9">
    <location>
        <begin position="30"/>
        <end position="48"/>
    </location>
</feature>
<feature type="transmembrane region" description="Helical" evidence="9">
    <location>
        <begin position="6"/>
        <end position="23"/>
    </location>
</feature>
<evidence type="ECO:0000313" key="10">
    <source>
        <dbReference type="EMBL" id="RDB27043.1"/>
    </source>
</evidence>
<keyword evidence="8" id="KW-0349">Heme</keyword>
<dbReference type="InterPro" id="IPR001128">
    <property type="entry name" value="Cyt_P450"/>
</dbReference>
<keyword evidence="9" id="KW-1133">Transmembrane helix</keyword>
<protein>
    <recommendedName>
        <fullName evidence="12">Tryprostatin B 6-hydroxylase</fullName>
    </recommendedName>
</protein>
<accession>A0A369K5C2</accession>
<dbReference type="GO" id="GO:0016705">
    <property type="term" value="F:oxidoreductase activity, acting on paired donors, with incorporation or reduction of molecular oxygen"/>
    <property type="evidence" value="ECO:0007669"/>
    <property type="project" value="InterPro"/>
</dbReference>
<dbReference type="AlphaFoldDB" id="A0A369K5C2"/>
<comment type="pathway">
    <text evidence="2">Secondary metabolite biosynthesis.</text>
</comment>
<evidence type="ECO:0000256" key="5">
    <source>
        <dbReference type="ARBA" id="ARBA00023002"/>
    </source>
</evidence>
<evidence type="ECO:0000256" key="8">
    <source>
        <dbReference type="PIRSR" id="PIRSR602403-1"/>
    </source>
</evidence>
<dbReference type="GO" id="GO:0020037">
    <property type="term" value="F:heme binding"/>
    <property type="evidence" value="ECO:0007669"/>
    <property type="project" value="InterPro"/>
</dbReference>
<evidence type="ECO:0008006" key="12">
    <source>
        <dbReference type="Google" id="ProtNLM"/>
    </source>
</evidence>
<dbReference type="InterPro" id="IPR050121">
    <property type="entry name" value="Cytochrome_P450_monoxygenase"/>
</dbReference>
<keyword evidence="4 8" id="KW-0479">Metal-binding</keyword>
<proteinExistence type="inferred from homology"/>
<dbReference type="InParanoid" id="A0A369K5C2"/>
<evidence type="ECO:0000313" key="11">
    <source>
        <dbReference type="Proteomes" id="UP000076154"/>
    </source>
</evidence>
<sequence>MSPLSLVAVGSCCISGLVTWRILNRRDVRGDYAFTAFAGVFGALYWTLRLGSNLPAREDLWRAFLLSMAYAGSIAFTTICYRLSPFHPLASFPGPLLWRISTLRLVACSYRGYRHLTIDSLHKKYGRFVRIGPNHLSINPPSAANALYSSPVMEKSHSYNSPGHVPGVSLFFKHTREEHTARKRIWSSGFTANAFKQYCYPMDRRVWQLVQFLQDRSASGGVVDLAEHLAYWSYDFMGEMVFGGCNDLELLRDGDKENLVGGGKMAMTLVDSVGQAPWLLDILWHLPASDDIHKLQQASERMMKNRIKSKNVDIQDVASYLLAGDPATGDHIPEFELAIDALVAIQAGSDNTATILGLAFFFILSDPQVYQKIQAELDAQFPDPKESPDLEKLAEIPYLNAVVHETLRLGTPFFLPRIVPSDGVNIDGVQIPKGSIVALAAYTQQTSEEIFGPDPLTFRPERWLEEDLNKPALVSFTSGRFVCIAKTFAMHELRFVLARLILNLEIRFAPGFDIDLFRRGIRNMRTTVFDHPLLVTVAPRHA</sequence>
<evidence type="ECO:0000256" key="1">
    <source>
        <dbReference type="ARBA" id="ARBA00001971"/>
    </source>
</evidence>
<dbReference type="Proteomes" id="UP000076154">
    <property type="component" value="Unassembled WGS sequence"/>
</dbReference>
<name>A0A369K5C2_HYPMA</name>
<organism evidence="10 11">
    <name type="scientific">Hypsizygus marmoreus</name>
    <name type="common">White beech mushroom</name>
    <name type="synonym">Agaricus marmoreus</name>
    <dbReference type="NCBI Taxonomy" id="39966"/>
    <lineage>
        <taxon>Eukaryota</taxon>
        <taxon>Fungi</taxon>
        <taxon>Dikarya</taxon>
        <taxon>Basidiomycota</taxon>
        <taxon>Agaricomycotina</taxon>
        <taxon>Agaricomycetes</taxon>
        <taxon>Agaricomycetidae</taxon>
        <taxon>Agaricales</taxon>
        <taxon>Tricholomatineae</taxon>
        <taxon>Lyophyllaceae</taxon>
        <taxon>Hypsizygus</taxon>
    </lineage>
</organism>
<comment type="similarity">
    <text evidence="3">Belongs to the cytochrome P450 family.</text>
</comment>
<evidence type="ECO:0000256" key="2">
    <source>
        <dbReference type="ARBA" id="ARBA00005179"/>
    </source>
</evidence>
<evidence type="ECO:0000256" key="4">
    <source>
        <dbReference type="ARBA" id="ARBA00022723"/>
    </source>
</evidence>
<evidence type="ECO:0000256" key="7">
    <source>
        <dbReference type="ARBA" id="ARBA00023033"/>
    </source>
</evidence>
<dbReference type="PRINTS" id="PR00465">
    <property type="entry name" value="EP450IV"/>
</dbReference>
<dbReference type="PANTHER" id="PTHR24305:SF187">
    <property type="entry name" value="P450, PUTATIVE (EUROFUNG)-RELATED"/>
    <property type="match status" value="1"/>
</dbReference>
<dbReference type="InterPro" id="IPR002403">
    <property type="entry name" value="Cyt_P450_E_grp-IV"/>
</dbReference>
<dbReference type="InterPro" id="IPR036396">
    <property type="entry name" value="Cyt_P450_sf"/>
</dbReference>
<dbReference type="PANTHER" id="PTHR24305">
    <property type="entry name" value="CYTOCHROME P450"/>
    <property type="match status" value="1"/>
</dbReference>
<keyword evidence="6 8" id="KW-0408">Iron</keyword>
<dbReference type="SUPFAM" id="SSF48264">
    <property type="entry name" value="Cytochrome P450"/>
    <property type="match status" value="1"/>
</dbReference>
<feature type="transmembrane region" description="Helical" evidence="9">
    <location>
        <begin position="60"/>
        <end position="81"/>
    </location>
</feature>
<comment type="cofactor">
    <cofactor evidence="1 8">
        <name>heme</name>
        <dbReference type="ChEBI" id="CHEBI:30413"/>
    </cofactor>
</comment>
<gene>
    <name evidence="10" type="ORF">Hypma_005048</name>
</gene>
<dbReference type="GO" id="GO:0005506">
    <property type="term" value="F:iron ion binding"/>
    <property type="evidence" value="ECO:0007669"/>
    <property type="project" value="InterPro"/>
</dbReference>
<keyword evidence="7" id="KW-0503">Monooxygenase</keyword>
<comment type="caution">
    <text evidence="10">The sequence shown here is derived from an EMBL/GenBank/DDBJ whole genome shotgun (WGS) entry which is preliminary data.</text>
</comment>
<evidence type="ECO:0000256" key="6">
    <source>
        <dbReference type="ARBA" id="ARBA00023004"/>
    </source>
</evidence>
<feature type="binding site" description="axial binding residue" evidence="8">
    <location>
        <position position="483"/>
    </location>
    <ligand>
        <name>heme</name>
        <dbReference type="ChEBI" id="CHEBI:30413"/>
    </ligand>
    <ligandPart>
        <name>Fe</name>
        <dbReference type="ChEBI" id="CHEBI:18248"/>
    </ligandPart>
</feature>
<keyword evidence="9" id="KW-0472">Membrane</keyword>
<keyword evidence="9" id="KW-0812">Transmembrane</keyword>
<evidence type="ECO:0000256" key="9">
    <source>
        <dbReference type="SAM" id="Phobius"/>
    </source>
</evidence>
<dbReference type="GO" id="GO:0004497">
    <property type="term" value="F:monooxygenase activity"/>
    <property type="evidence" value="ECO:0007669"/>
    <property type="project" value="UniProtKB-KW"/>
</dbReference>
<dbReference type="Gene3D" id="1.10.630.10">
    <property type="entry name" value="Cytochrome P450"/>
    <property type="match status" value="1"/>
</dbReference>
<dbReference type="OrthoDB" id="6692864at2759"/>
<keyword evidence="11" id="KW-1185">Reference proteome</keyword>
<dbReference type="EMBL" id="LUEZ02000021">
    <property type="protein sequence ID" value="RDB27043.1"/>
    <property type="molecule type" value="Genomic_DNA"/>
</dbReference>
<dbReference type="PRINTS" id="PR00385">
    <property type="entry name" value="P450"/>
</dbReference>
<reference evidence="10" key="1">
    <citation type="submission" date="2018-04" db="EMBL/GenBank/DDBJ databases">
        <title>Whole genome sequencing of Hypsizygus marmoreus.</title>
        <authorList>
            <person name="Choi I.-G."/>
            <person name="Min B."/>
            <person name="Kim J.-G."/>
            <person name="Kim S."/>
            <person name="Oh Y.-L."/>
            <person name="Kong W.-S."/>
            <person name="Park H."/>
            <person name="Jeong J."/>
            <person name="Song E.-S."/>
        </authorList>
    </citation>
    <scope>NUCLEOTIDE SEQUENCE [LARGE SCALE GENOMIC DNA]</scope>
    <source>
        <strain evidence="10">51987-8</strain>
    </source>
</reference>